<proteinExistence type="predicted"/>
<feature type="transmembrane region" description="Helical" evidence="1">
    <location>
        <begin position="12"/>
        <end position="33"/>
    </location>
</feature>
<reference evidence="2 3" key="1">
    <citation type="journal article" date="2016" name="Nat. Commun.">
        <title>Thousands of microbial genomes shed light on interconnected biogeochemical processes in an aquifer system.</title>
        <authorList>
            <person name="Anantharaman K."/>
            <person name="Brown C.T."/>
            <person name="Hug L.A."/>
            <person name="Sharon I."/>
            <person name="Castelle C.J."/>
            <person name="Probst A.J."/>
            <person name="Thomas B.C."/>
            <person name="Singh A."/>
            <person name="Wilkins M.J."/>
            <person name="Karaoz U."/>
            <person name="Brodie E.L."/>
            <person name="Williams K.H."/>
            <person name="Hubbard S.S."/>
            <person name="Banfield J.F."/>
        </authorList>
    </citation>
    <scope>NUCLEOTIDE SEQUENCE [LARGE SCALE GENOMIC DNA]</scope>
    <source>
        <strain evidence="3">RIFCSPLOWO2_12_FULL_64_10</strain>
    </source>
</reference>
<gene>
    <name evidence="2" type="ORF">A3F84_11640</name>
</gene>
<organism evidence="2 3">
    <name type="scientific">Handelsmanbacteria sp. (strain RIFCSPLOWO2_12_FULL_64_10)</name>
    <dbReference type="NCBI Taxonomy" id="1817868"/>
    <lineage>
        <taxon>Bacteria</taxon>
        <taxon>Candidatus Handelsmaniibacteriota</taxon>
    </lineage>
</organism>
<keyword evidence="1" id="KW-1133">Transmembrane helix</keyword>
<keyword evidence="1" id="KW-0472">Membrane</keyword>
<evidence type="ECO:0000313" key="2">
    <source>
        <dbReference type="EMBL" id="OGG47161.1"/>
    </source>
</evidence>
<comment type="caution">
    <text evidence="2">The sequence shown here is derived from an EMBL/GenBank/DDBJ whole genome shotgun (WGS) entry which is preliminary data.</text>
</comment>
<keyword evidence="1" id="KW-0812">Transmembrane</keyword>
<dbReference type="Proteomes" id="UP000178606">
    <property type="component" value="Unassembled WGS sequence"/>
</dbReference>
<evidence type="ECO:0000256" key="1">
    <source>
        <dbReference type="SAM" id="Phobius"/>
    </source>
</evidence>
<sequence>MQQAYLSQRRQWDYAVAFCALLTVVSAILRPWVALLPGVATVFSILQYRKCNRLVRMVWEADALQRWVARLQAEAQQEKEERQRGEE</sequence>
<evidence type="ECO:0000313" key="3">
    <source>
        <dbReference type="Proteomes" id="UP000178606"/>
    </source>
</evidence>
<dbReference type="AlphaFoldDB" id="A0A1F6CDR8"/>
<protein>
    <submittedName>
        <fullName evidence="2">Uncharacterized protein</fullName>
    </submittedName>
</protein>
<name>A0A1F6CDR8_HANXR</name>
<accession>A0A1F6CDR8</accession>
<dbReference type="EMBL" id="MFKF01000270">
    <property type="protein sequence ID" value="OGG47161.1"/>
    <property type="molecule type" value="Genomic_DNA"/>
</dbReference>